<dbReference type="PANTHER" id="PTHR30032">
    <property type="entry name" value="N-ACETYLMURAMOYL-L-ALANINE AMIDASE-RELATED"/>
    <property type="match status" value="1"/>
</dbReference>
<dbReference type="AlphaFoldDB" id="A0AB39BQ41"/>
<organism evidence="2">
    <name type="scientific">Alkalihalophilus sp. As8PL</name>
    <dbReference type="NCBI Taxonomy" id="3237103"/>
    <lineage>
        <taxon>Bacteria</taxon>
        <taxon>Bacillati</taxon>
        <taxon>Bacillota</taxon>
        <taxon>Bacilli</taxon>
        <taxon>Bacillales</taxon>
        <taxon>Bacillaceae</taxon>
        <taxon>Alkalihalophilus</taxon>
    </lineage>
</organism>
<protein>
    <submittedName>
        <fullName evidence="2">Stage II sporulation protein D</fullName>
    </submittedName>
</protein>
<dbReference type="GO" id="GO:0030288">
    <property type="term" value="C:outer membrane-bounded periplasmic space"/>
    <property type="evidence" value="ECO:0007669"/>
    <property type="project" value="TreeGrafter"/>
</dbReference>
<dbReference type="GO" id="GO:0030435">
    <property type="term" value="P:sporulation resulting in formation of a cellular spore"/>
    <property type="evidence" value="ECO:0007669"/>
    <property type="project" value="InterPro"/>
</dbReference>
<name>A0AB39BQ41_9BACI</name>
<dbReference type="InterPro" id="IPR051922">
    <property type="entry name" value="Bact_Sporulation_Assoc"/>
</dbReference>
<dbReference type="PANTHER" id="PTHR30032:SF4">
    <property type="entry name" value="AMIDASE ENHANCER"/>
    <property type="match status" value="1"/>
</dbReference>
<evidence type="ECO:0000259" key="1">
    <source>
        <dbReference type="Pfam" id="PF08486"/>
    </source>
</evidence>
<dbReference type="PROSITE" id="PS50890">
    <property type="entry name" value="PUA"/>
    <property type="match status" value="1"/>
</dbReference>
<dbReference type="RefSeq" id="WP_368503092.1">
    <property type="nucleotide sequence ID" value="NZ_CP162551.1"/>
</dbReference>
<evidence type="ECO:0000313" key="2">
    <source>
        <dbReference type="EMBL" id="XDI35540.1"/>
    </source>
</evidence>
<proteinExistence type="predicted"/>
<sequence length="340" mass="37593">MKRLLIIATILCTVVLIIPTMMVLIGDRSTPTVMPTPGEQQPTESTQVIYEPESDVAIQVFRSKQELVEEVPLEEYVVGVVASEMPATFEMEALKAQALTARTYILRQMLEPGDVELPGEAMVTDTVMHQVYQSKDELKNSWGSDYDVKYARIKEAVLETKGQVLTYDGKPITAAFFSTSNGFTENSEDYWPNPIPYLRSVESPWDQTSPRFTAEKVLSVGEVEQKLGVSLPSDGTVGSIVARTDGGRVASVSVGGKELSGREVRDKLELDSSDFDWKRQGDQVVIQTRGWGHGVGMSQYGADGMAKEGKSYEEIVHHYYQGVSIQSVDTYESKLTAKAE</sequence>
<feature type="domain" description="Sporulation stage II protein D amidase enhancer LytB N-terminal" evidence="1">
    <location>
        <begin position="63"/>
        <end position="167"/>
    </location>
</feature>
<dbReference type="NCBIfam" id="TIGR02870">
    <property type="entry name" value="spore_II_D"/>
    <property type="match status" value="1"/>
</dbReference>
<dbReference type="InterPro" id="IPR013486">
    <property type="entry name" value="SpoIID/LytB"/>
</dbReference>
<dbReference type="NCBIfam" id="TIGR02669">
    <property type="entry name" value="SpoIID_LytB"/>
    <property type="match status" value="1"/>
</dbReference>
<gene>
    <name evidence="2" type="primary">spoIID</name>
    <name evidence="2" type="ORF">AB3N04_12530</name>
</gene>
<dbReference type="InterPro" id="IPR014225">
    <property type="entry name" value="Spore_II_D_firmicutes"/>
</dbReference>
<dbReference type="Pfam" id="PF08486">
    <property type="entry name" value="SpoIID"/>
    <property type="match status" value="1"/>
</dbReference>
<accession>A0AB39BQ41</accession>
<reference evidence="2" key="1">
    <citation type="submission" date="2024-07" db="EMBL/GenBank/DDBJ databases">
        <title>Identification and characteristics of an arsenic-resistant bacterial isolate, which belongs to a novel species.</title>
        <authorList>
            <person name="Juszczyk A."/>
            <person name="Kowalczyk A."/>
            <person name="Was K."/>
            <person name="Kosowicz W."/>
            <person name="Budzyn A."/>
            <person name="Latowski D."/>
        </authorList>
    </citation>
    <scope>NUCLEOTIDE SEQUENCE</scope>
    <source>
        <strain evidence="2">As8PL</strain>
    </source>
</reference>
<dbReference type="EMBL" id="CP162551">
    <property type="protein sequence ID" value="XDI35540.1"/>
    <property type="molecule type" value="Genomic_DNA"/>
</dbReference>
<dbReference type="InterPro" id="IPR013693">
    <property type="entry name" value="SpoIID/LytB_N"/>
</dbReference>